<accession>A0A4V3QVV8</accession>
<reference evidence="1 2" key="1">
    <citation type="submission" date="2019-04" db="EMBL/GenBank/DDBJ databases">
        <title>Sphingomonas psychrotolerans sp. nov., isolated from soil in the Tianshan Mountains, Xinjiang, China.</title>
        <authorList>
            <person name="Luo Y."/>
            <person name="Sheng H."/>
        </authorList>
    </citation>
    <scope>NUCLEOTIDE SEQUENCE [LARGE SCALE GENOMIC DNA]</scope>
    <source>
        <strain evidence="1 2">KIS18-15</strain>
    </source>
</reference>
<proteinExistence type="predicted"/>
<name>A0A4V3QVV8_9SPHN</name>
<dbReference type="InterPro" id="IPR010710">
    <property type="entry name" value="DUF1289"/>
</dbReference>
<evidence type="ECO:0000313" key="1">
    <source>
        <dbReference type="EMBL" id="TGX40152.1"/>
    </source>
</evidence>
<dbReference type="OrthoDB" id="9811423at2"/>
<gene>
    <name evidence="1" type="ORF">E5A74_16440</name>
</gene>
<dbReference type="Pfam" id="PF06945">
    <property type="entry name" value="DUF1289"/>
    <property type="match status" value="1"/>
</dbReference>
<sequence>MNGPANAGPAPIPSPCTGICKIDSASGWCIGCGRTLDEIARWSATDAADRDAVMAQLAARMASRR</sequence>
<dbReference type="Proteomes" id="UP000309848">
    <property type="component" value="Unassembled WGS sequence"/>
</dbReference>
<dbReference type="PANTHER" id="PTHR35175">
    <property type="entry name" value="DUF1289 DOMAIN-CONTAINING PROTEIN"/>
    <property type="match status" value="1"/>
</dbReference>
<protein>
    <submittedName>
        <fullName evidence="1">DUF1289 domain-containing protein</fullName>
    </submittedName>
</protein>
<comment type="caution">
    <text evidence="1">The sequence shown here is derived from an EMBL/GenBank/DDBJ whole genome shotgun (WGS) entry which is preliminary data.</text>
</comment>
<organism evidence="1 2">
    <name type="scientific">Sphingomonas naasensis</name>
    <dbReference type="NCBI Taxonomy" id="1344951"/>
    <lineage>
        <taxon>Bacteria</taxon>
        <taxon>Pseudomonadati</taxon>
        <taxon>Pseudomonadota</taxon>
        <taxon>Alphaproteobacteria</taxon>
        <taxon>Sphingomonadales</taxon>
        <taxon>Sphingomonadaceae</taxon>
        <taxon>Sphingomonas</taxon>
    </lineage>
</organism>
<dbReference type="RefSeq" id="WP_135986706.1">
    <property type="nucleotide sequence ID" value="NZ_JAASQM010000001.1"/>
</dbReference>
<dbReference type="EMBL" id="SRXU01000007">
    <property type="protein sequence ID" value="TGX40152.1"/>
    <property type="molecule type" value="Genomic_DNA"/>
</dbReference>
<keyword evidence="2" id="KW-1185">Reference proteome</keyword>
<evidence type="ECO:0000313" key="2">
    <source>
        <dbReference type="Proteomes" id="UP000309848"/>
    </source>
</evidence>
<dbReference type="PANTHER" id="PTHR35175:SF2">
    <property type="entry name" value="DUF1289 DOMAIN-CONTAINING PROTEIN"/>
    <property type="match status" value="1"/>
</dbReference>
<dbReference type="AlphaFoldDB" id="A0A4V3QVV8"/>